<evidence type="ECO:0000256" key="1">
    <source>
        <dbReference type="SAM" id="MobiDB-lite"/>
    </source>
</evidence>
<feature type="compositionally biased region" description="Low complexity" evidence="1">
    <location>
        <begin position="196"/>
        <end position="205"/>
    </location>
</feature>
<feature type="region of interest" description="Disordered" evidence="1">
    <location>
        <begin position="266"/>
        <end position="322"/>
    </location>
</feature>
<dbReference type="EMBL" id="JACTNZ010000007">
    <property type="protein sequence ID" value="KAG5541529.1"/>
    <property type="molecule type" value="Genomic_DNA"/>
</dbReference>
<organism evidence="2 3">
    <name type="scientific">Rhododendron griersonianum</name>
    <dbReference type="NCBI Taxonomy" id="479676"/>
    <lineage>
        <taxon>Eukaryota</taxon>
        <taxon>Viridiplantae</taxon>
        <taxon>Streptophyta</taxon>
        <taxon>Embryophyta</taxon>
        <taxon>Tracheophyta</taxon>
        <taxon>Spermatophyta</taxon>
        <taxon>Magnoliopsida</taxon>
        <taxon>eudicotyledons</taxon>
        <taxon>Gunneridae</taxon>
        <taxon>Pentapetalae</taxon>
        <taxon>asterids</taxon>
        <taxon>Ericales</taxon>
        <taxon>Ericaceae</taxon>
        <taxon>Ericoideae</taxon>
        <taxon>Rhodoreae</taxon>
        <taxon>Rhododendron</taxon>
    </lineage>
</organism>
<proteinExistence type="predicted"/>
<feature type="compositionally biased region" description="Acidic residues" evidence="1">
    <location>
        <begin position="268"/>
        <end position="313"/>
    </location>
</feature>
<gene>
    <name evidence="2" type="ORF">RHGRI_021384</name>
</gene>
<dbReference type="Proteomes" id="UP000823749">
    <property type="component" value="Chromosome 7"/>
</dbReference>
<sequence length="547" mass="62789">MCPILAFTTLAEKGHASTGNANYNNDKNGTLPSTHAYYGVREGVTFLLDEKSYYVTPFYACKLKEMKETALAPSPSPTGLGLKAQKMDPTFAIQLADEWSKLQDLLENTVGSDFSFRDPYVPAEFPILYAQYQQLMANPPNQREVYTDQHPSPWRRARLEREIRDILESIPGFDIRNDPYYPHYRDMDNQPPIPTPNQQLNPPNTQEEDEATHLTAEVESLRAFMTTTPDFPMGDDYLAGMFPILYQMRQAHQRILTLVDTITHTIPPEEDEDPEEPPEEEEDPQEPAEEEEDPEEPPDQDEEMDNAEPELEGDAGNSTDSEDGFLEELEMDDYGWMLPIDAPRDMDAELQWWLTNQRLEMQEPPPSPAPVPMDESDSECEVIDADPPPRPKMTRPAGIPWVGHHSGYDPNTWVYIQLEPLYPCLFKIRAQSAYLGPVRTIAPCYNGYYLIAVPRGFQEHYTDRIHYSRVSRSRPEQEHRIISGNADFTDHVTFTEIPIRLEPYISPNPSEGQQEPLWRVTWRCYGLTEDTVEKQSLLAEHFPVLFD</sequence>
<feature type="region of interest" description="Disordered" evidence="1">
    <location>
        <begin position="178"/>
        <end position="211"/>
    </location>
</feature>
<keyword evidence="3" id="KW-1185">Reference proteome</keyword>
<dbReference type="AlphaFoldDB" id="A0AAV6JPL5"/>
<reference evidence="2" key="1">
    <citation type="submission" date="2020-08" db="EMBL/GenBank/DDBJ databases">
        <title>Plant Genome Project.</title>
        <authorList>
            <person name="Zhang R.-G."/>
        </authorList>
    </citation>
    <scope>NUCLEOTIDE SEQUENCE</scope>
    <source>
        <strain evidence="2">WSP0</strain>
        <tissue evidence="2">Leaf</tissue>
    </source>
</reference>
<feature type="region of interest" description="Disordered" evidence="1">
    <location>
        <begin position="362"/>
        <end position="391"/>
    </location>
</feature>
<name>A0AAV6JPL5_9ERIC</name>
<protein>
    <submittedName>
        <fullName evidence="2">Uncharacterized protein</fullName>
    </submittedName>
</protein>
<comment type="caution">
    <text evidence="2">The sequence shown here is derived from an EMBL/GenBank/DDBJ whole genome shotgun (WGS) entry which is preliminary data.</text>
</comment>
<evidence type="ECO:0000313" key="2">
    <source>
        <dbReference type="EMBL" id="KAG5541529.1"/>
    </source>
</evidence>
<evidence type="ECO:0000313" key="3">
    <source>
        <dbReference type="Proteomes" id="UP000823749"/>
    </source>
</evidence>
<accession>A0AAV6JPL5</accession>
<feature type="compositionally biased region" description="Acidic residues" evidence="1">
    <location>
        <begin position="374"/>
        <end position="384"/>
    </location>
</feature>